<feature type="signal peptide" evidence="12">
    <location>
        <begin position="1"/>
        <end position="20"/>
    </location>
</feature>
<evidence type="ECO:0000256" key="9">
    <source>
        <dbReference type="ARBA" id="ARBA00022801"/>
    </source>
</evidence>
<dbReference type="Gene3D" id="1.10.390.10">
    <property type="entry name" value="Neutral Protease Domain 2"/>
    <property type="match status" value="1"/>
</dbReference>
<dbReference type="Gene3D" id="2.60.40.1730">
    <property type="entry name" value="tricorn interacting facor f3 domain"/>
    <property type="match status" value="1"/>
</dbReference>
<evidence type="ECO:0000256" key="3">
    <source>
        <dbReference type="ARBA" id="ARBA00010136"/>
    </source>
</evidence>
<dbReference type="InterPro" id="IPR050344">
    <property type="entry name" value="Peptidase_M1_aminopeptidases"/>
</dbReference>
<evidence type="ECO:0000313" key="15">
    <source>
        <dbReference type="EMBL" id="RIJ48852.1"/>
    </source>
</evidence>
<dbReference type="InterPro" id="IPR026444">
    <property type="entry name" value="Secre_tail"/>
</dbReference>
<name>A0A399T231_9BACT</name>
<dbReference type="Proteomes" id="UP000265926">
    <property type="component" value="Unassembled WGS sequence"/>
</dbReference>
<keyword evidence="7" id="KW-0645">Protease</keyword>
<dbReference type="GO" id="GO:0016020">
    <property type="term" value="C:membrane"/>
    <property type="evidence" value="ECO:0007669"/>
    <property type="project" value="TreeGrafter"/>
</dbReference>
<dbReference type="GO" id="GO:0042277">
    <property type="term" value="F:peptide binding"/>
    <property type="evidence" value="ECO:0007669"/>
    <property type="project" value="TreeGrafter"/>
</dbReference>
<dbReference type="PANTHER" id="PTHR11533:SF174">
    <property type="entry name" value="PUROMYCIN-SENSITIVE AMINOPEPTIDASE-RELATED"/>
    <property type="match status" value="1"/>
</dbReference>
<evidence type="ECO:0000256" key="6">
    <source>
        <dbReference type="ARBA" id="ARBA00022438"/>
    </source>
</evidence>
<dbReference type="InterPro" id="IPR042097">
    <property type="entry name" value="Aminopeptidase_N-like_N_sf"/>
</dbReference>
<feature type="domain" description="Secretion system C-terminal sorting" evidence="14">
    <location>
        <begin position="571"/>
        <end position="639"/>
    </location>
</feature>
<dbReference type="PRINTS" id="PR00756">
    <property type="entry name" value="ALADIPTASE"/>
</dbReference>
<dbReference type="CDD" id="cd09603">
    <property type="entry name" value="M1_APN_like"/>
    <property type="match status" value="1"/>
</dbReference>
<dbReference type="NCBIfam" id="TIGR04183">
    <property type="entry name" value="Por_Secre_tail"/>
    <property type="match status" value="1"/>
</dbReference>
<evidence type="ECO:0000256" key="5">
    <source>
        <dbReference type="ARBA" id="ARBA00015611"/>
    </source>
</evidence>
<dbReference type="GO" id="GO:0070006">
    <property type="term" value="F:metalloaminopeptidase activity"/>
    <property type="evidence" value="ECO:0007669"/>
    <property type="project" value="TreeGrafter"/>
</dbReference>
<dbReference type="GO" id="GO:0005737">
    <property type="term" value="C:cytoplasm"/>
    <property type="evidence" value="ECO:0007669"/>
    <property type="project" value="TreeGrafter"/>
</dbReference>
<organism evidence="15 16">
    <name type="scientific">Maribellus luteus</name>
    <dbReference type="NCBI Taxonomy" id="2305463"/>
    <lineage>
        <taxon>Bacteria</taxon>
        <taxon>Pseudomonadati</taxon>
        <taxon>Bacteroidota</taxon>
        <taxon>Bacteroidia</taxon>
        <taxon>Marinilabiliales</taxon>
        <taxon>Prolixibacteraceae</taxon>
        <taxon>Maribellus</taxon>
    </lineage>
</organism>
<proteinExistence type="inferred from homology"/>
<comment type="catalytic activity">
    <reaction evidence="1">
        <text>Release of an N-terminal amino acid, Xaa-|-Yaa- from a peptide, amide or arylamide. Xaa is preferably Ala, but may be most amino acids including Pro (slow action). When a terminal hydrophobic residue is followed by a prolyl residue, the two may be released as an intact Xaa-Pro dipeptide.</text>
        <dbReference type="EC" id="3.4.11.2"/>
    </reaction>
</comment>
<evidence type="ECO:0000256" key="10">
    <source>
        <dbReference type="ARBA" id="ARBA00022833"/>
    </source>
</evidence>
<comment type="caution">
    <text evidence="15">The sequence shown here is derived from an EMBL/GenBank/DDBJ whole genome shotgun (WGS) entry which is preliminary data.</text>
</comment>
<dbReference type="EC" id="3.4.11.2" evidence="4"/>
<dbReference type="PANTHER" id="PTHR11533">
    <property type="entry name" value="PROTEASE M1 ZINC METALLOPROTEASE"/>
    <property type="match status" value="1"/>
</dbReference>
<keyword evidence="12" id="KW-0732">Signal</keyword>
<keyword evidence="9" id="KW-0378">Hydrolase</keyword>
<evidence type="ECO:0000256" key="7">
    <source>
        <dbReference type="ARBA" id="ARBA00022670"/>
    </source>
</evidence>
<keyword evidence="8" id="KW-0479">Metal-binding</keyword>
<dbReference type="GO" id="GO:0043171">
    <property type="term" value="P:peptide catabolic process"/>
    <property type="evidence" value="ECO:0007669"/>
    <property type="project" value="TreeGrafter"/>
</dbReference>
<evidence type="ECO:0000259" key="14">
    <source>
        <dbReference type="Pfam" id="PF18962"/>
    </source>
</evidence>
<dbReference type="GO" id="GO:0008270">
    <property type="term" value="F:zinc ion binding"/>
    <property type="evidence" value="ECO:0007669"/>
    <property type="project" value="InterPro"/>
</dbReference>
<comment type="similarity">
    <text evidence="3">Belongs to the peptidase M1 family.</text>
</comment>
<dbReference type="GO" id="GO:0006508">
    <property type="term" value="P:proteolysis"/>
    <property type="evidence" value="ECO:0007669"/>
    <property type="project" value="UniProtKB-KW"/>
</dbReference>
<dbReference type="SUPFAM" id="SSF55486">
    <property type="entry name" value="Metalloproteases ('zincins'), catalytic domain"/>
    <property type="match status" value="1"/>
</dbReference>
<dbReference type="InterPro" id="IPR027268">
    <property type="entry name" value="Peptidase_M4/M1_CTD_sf"/>
</dbReference>
<dbReference type="Pfam" id="PF18962">
    <property type="entry name" value="Por_Secre_tail"/>
    <property type="match status" value="1"/>
</dbReference>
<dbReference type="GO" id="GO:0005615">
    <property type="term" value="C:extracellular space"/>
    <property type="evidence" value="ECO:0007669"/>
    <property type="project" value="TreeGrafter"/>
</dbReference>
<dbReference type="Pfam" id="PF01433">
    <property type="entry name" value="Peptidase_M1"/>
    <property type="match status" value="1"/>
</dbReference>
<keyword evidence="16" id="KW-1185">Reference proteome</keyword>
<evidence type="ECO:0000256" key="12">
    <source>
        <dbReference type="SAM" id="SignalP"/>
    </source>
</evidence>
<dbReference type="EMBL" id="QWGR01000004">
    <property type="protein sequence ID" value="RIJ48852.1"/>
    <property type="molecule type" value="Genomic_DNA"/>
</dbReference>
<evidence type="ECO:0000256" key="11">
    <source>
        <dbReference type="ARBA" id="ARBA00023049"/>
    </source>
</evidence>
<keyword evidence="6" id="KW-0031">Aminopeptidase</keyword>
<dbReference type="InterPro" id="IPR001930">
    <property type="entry name" value="Peptidase_M1"/>
</dbReference>
<sequence length="641" mass="72732">MKRILVLHCFLLTITGAVFGQNDPFLIDKIARLEQKSHAQKMAFTESQDYSSTDFIYQRMEWQVDPAVRRISGKVTSYFKSNIPSLDSIRIDLHSDLQLDSVTHGKEQLSFSHSANKVTIRFNKPVNLEQVDSFSIYYQGVPPSSGFGSFEVNVHGNLQTPVLWTLSEPYGAMEWWPCKQSLADKIDSIDIIVTSPETYRTASNGILVSEQISDNKCIAYWKHRHPIATYLVAIAVTNYASYSDTLQLEDGRTIDILNYVYPENLNTAKVQTPVTAQVMAFYNQLIGKYPFADEKYGHAQFGWGGGMEHQTMSFMGGFSYELIAHELAHQWFGNYITLGSWQDIWLNEGFATYLTGLSYENLLPGYWPVWKKLQVDNITGQPEGSVFVDDTSNVNRIFSGRLSYRKGAYLLHMLRWIVGDDAFFSALRNYFQDPEVANGFANTGQFIRHMESAADTSFTEFLQDWFYGEGYPVYSVHYSQQANNDLSITLSQTTTHSSVELFEMPVPIRVYNADHSDSADFRLSQLINDQTFVVHPGFPVSELKIDPDYWLVSKTAFVVDVPGISDTGIKILPNPVREQLLLQMSSNVQPLSIRIFSMNGTLVKSFNSFEKVLDVSDLTSATYVLVVFIQNGEIKTKFIKQ</sequence>
<keyword evidence="10" id="KW-0862">Zinc</keyword>
<dbReference type="GO" id="GO:0016285">
    <property type="term" value="F:alanyl aminopeptidase activity"/>
    <property type="evidence" value="ECO:0007669"/>
    <property type="project" value="UniProtKB-EC"/>
</dbReference>
<dbReference type="InterPro" id="IPR014782">
    <property type="entry name" value="Peptidase_M1_dom"/>
</dbReference>
<dbReference type="RefSeq" id="WP_119437772.1">
    <property type="nucleotide sequence ID" value="NZ_QWGR01000004.1"/>
</dbReference>
<dbReference type="OrthoDB" id="100605at2"/>
<gene>
    <name evidence="15" type="ORF">D1614_10025</name>
</gene>
<dbReference type="AlphaFoldDB" id="A0A399T231"/>
<reference evidence="15 16" key="1">
    <citation type="submission" date="2018-08" db="EMBL/GenBank/DDBJ databases">
        <title>Pallidiluteibacterium maritimus gen. nov., sp. nov., isolated from coastal sediment.</title>
        <authorList>
            <person name="Zhou L.Y."/>
        </authorList>
    </citation>
    <scope>NUCLEOTIDE SEQUENCE [LARGE SCALE GENOMIC DNA]</scope>
    <source>
        <strain evidence="15 16">XSD2</strain>
    </source>
</reference>
<evidence type="ECO:0000259" key="13">
    <source>
        <dbReference type="Pfam" id="PF01433"/>
    </source>
</evidence>
<accession>A0A399T231</accession>
<comment type="cofactor">
    <cofactor evidence="2">
        <name>Zn(2+)</name>
        <dbReference type="ChEBI" id="CHEBI:29105"/>
    </cofactor>
</comment>
<evidence type="ECO:0000313" key="16">
    <source>
        <dbReference type="Proteomes" id="UP000265926"/>
    </source>
</evidence>
<dbReference type="SUPFAM" id="SSF63737">
    <property type="entry name" value="Leukotriene A4 hydrolase N-terminal domain"/>
    <property type="match status" value="1"/>
</dbReference>
<evidence type="ECO:0000256" key="4">
    <source>
        <dbReference type="ARBA" id="ARBA00012564"/>
    </source>
</evidence>
<feature type="chain" id="PRO_5017439376" description="Aminopeptidase N" evidence="12">
    <location>
        <begin position="21"/>
        <end position="641"/>
    </location>
</feature>
<evidence type="ECO:0000256" key="2">
    <source>
        <dbReference type="ARBA" id="ARBA00001947"/>
    </source>
</evidence>
<evidence type="ECO:0000256" key="1">
    <source>
        <dbReference type="ARBA" id="ARBA00000098"/>
    </source>
</evidence>
<evidence type="ECO:0000256" key="8">
    <source>
        <dbReference type="ARBA" id="ARBA00022723"/>
    </source>
</evidence>
<keyword evidence="11" id="KW-0482">Metalloprotease</keyword>
<protein>
    <recommendedName>
        <fullName evidence="5">Aminopeptidase N</fullName>
        <ecNumber evidence="4">3.4.11.2</ecNumber>
    </recommendedName>
</protein>
<feature type="domain" description="Peptidase M1 membrane alanine aminopeptidase" evidence="13">
    <location>
        <begin position="321"/>
        <end position="465"/>
    </location>
</feature>